<dbReference type="InterPro" id="IPR000835">
    <property type="entry name" value="HTH_MarR-typ"/>
</dbReference>
<evidence type="ECO:0000256" key="3">
    <source>
        <dbReference type="ARBA" id="ARBA00023163"/>
    </source>
</evidence>
<dbReference type="Gene3D" id="1.10.10.10">
    <property type="entry name" value="Winged helix-like DNA-binding domain superfamily/Winged helix DNA-binding domain"/>
    <property type="match status" value="1"/>
</dbReference>
<dbReference type="InterPro" id="IPR011991">
    <property type="entry name" value="ArsR-like_HTH"/>
</dbReference>
<dbReference type="InterPro" id="IPR036388">
    <property type="entry name" value="WH-like_DNA-bd_sf"/>
</dbReference>
<sequence length="179" mass="20354">MQDFILHWGEMGSKWGLNRSVAQIHALLHISPDPLTAEELAATLNLARSNISTGLKELQAWRLVRTTRQLGDRRDYFTAIGDMFDLIQTVIEVRREREYEPTLNALREIQGRAEQDDTPPEVRARIAETYETMQMLDDWYSDIAQLPRSSQMSLLKVGSKLGALLSGSASKPKKKKKKS</sequence>
<protein>
    <recommendedName>
        <fullName evidence="4">HTH-type transcriptional regulator</fullName>
    </recommendedName>
</protein>
<reference evidence="6 7" key="1">
    <citation type="journal article" date="2010" name="J. Bacteriol.">
        <title>Genome sequences of Oceanicola granulosus HTCC2516(T) and Oceanicola batsensis HTCC2597(TDelta).</title>
        <authorList>
            <person name="Thrash J.C."/>
            <person name="Cho J.C."/>
            <person name="Vergin K.L."/>
            <person name="Giovannoni S.J."/>
        </authorList>
    </citation>
    <scope>NUCLEOTIDE SEQUENCE [LARGE SCALE GENOMIC DNA]</scope>
    <source>
        <strain evidence="7">ATCC BAA-863 / DSM 15984 / KCTC 12145 / HTCC2597</strain>
    </source>
</reference>
<dbReference type="InterPro" id="IPR026282">
    <property type="entry name" value="MJ1563"/>
</dbReference>
<dbReference type="GO" id="GO:0003700">
    <property type="term" value="F:DNA-binding transcription factor activity"/>
    <property type="evidence" value="ECO:0007669"/>
    <property type="project" value="InterPro"/>
</dbReference>
<comment type="similarity">
    <text evidence="4">Belongs to the GbsR family.</text>
</comment>
<dbReference type="GO" id="GO:0003677">
    <property type="term" value="F:DNA binding"/>
    <property type="evidence" value="ECO:0007669"/>
    <property type="project" value="UniProtKB-UniRule"/>
</dbReference>
<evidence type="ECO:0000256" key="1">
    <source>
        <dbReference type="ARBA" id="ARBA00023015"/>
    </source>
</evidence>
<organism evidence="6 7">
    <name type="scientific">Pseudooceanicola batsensis (strain ATCC BAA-863 / DSM 15984 / KCTC 12145 / HTCC2597)</name>
    <name type="common">Oceanicola batsensis</name>
    <dbReference type="NCBI Taxonomy" id="252305"/>
    <lineage>
        <taxon>Bacteria</taxon>
        <taxon>Pseudomonadati</taxon>
        <taxon>Pseudomonadota</taxon>
        <taxon>Alphaproteobacteria</taxon>
        <taxon>Rhodobacterales</taxon>
        <taxon>Paracoccaceae</taxon>
        <taxon>Pseudooceanicola</taxon>
    </lineage>
</organism>
<dbReference type="PANTHER" id="PTHR38465:SF1">
    <property type="entry name" value="HTH-TYPE TRANSCRIPTIONAL REGULATOR MJ1563-RELATED"/>
    <property type="match status" value="1"/>
</dbReference>
<evidence type="ECO:0000259" key="5">
    <source>
        <dbReference type="Pfam" id="PF12802"/>
    </source>
</evidence>
<dbReference type="HOGENOM" id="CLU_107540_0_0_5"/>
<keyword evidence="2 4" id="KW-0238">DNA-binding</keyword>
<comment type="caution">
    <text evidence="6">The sequence shown here is derived from an EMBL/GenBank/DDBJ whole genome shotgun (WGS) entry which is preliminary data.</text>
</comment>
<keyword evidence="7" id="KW-1185">Reference proteome</keyword>
<keyword evidence="3 4" id="KW-0804">Transcription</keyword>
<dbReference type="CDD" id="cd00090">
    <property type="entry name" value="HTH_ARSR"/>
    <property type="match status" value="1"/>
</dbReference>
<feature type="domain" description="HTH marR-type" evidence="5">
    <location>
        <begin position="16"/>
        <end position="74"/>
    </location>
</feature>
<evidence type="ECO:0000256" key="2">
    <source>
        <dbReference type="ARBA" id="ARBA00023125"/>
    </source>
</evidence>
<dbReference type="eggNOG" id="COG1510">
    <property type="taxonomic scope" value="Bacteria"/>
</dbReference>
<proteinExistence type="inferred from homology"/>
<evidence type="ECO:0000313" key="6">
    <source>
        <dbReference type="EMBL" id="EAQ05127.1"/>
    </source>
</evidence>
<dbReference type="InterPro" id="IPR036390">
    <property type="entry name" value="WH_DNA-bd_sf"/>
</dbReference>
<dbReference type="EMBL" id="AAMO01000001">
    <property type="protein sequence ID" value="EAQ05127.1"/>
    <property type="molecule type" value="Genomic_DNA"/>
</dbReference>
<dbReference type="PANTHER" id="PTHR38465">
    <property type="entry name" value="HTH-TYPE TRANSCRIPTIONAL REGULATOR MJ1563-RELATED"/>
    <property type="match status" value="1"/>
</dbReference>
<name>A3TU00_PSEBH</name>
<dbReference type="Pfam" id="PF12802">
    <property type="entry name" value="MarR_2"/>
    <property type="match status" value="1"/>
</dbReference>
<accession>A3TU00</accession>
<dbReference type="STRING" id="252305.OB2597_07575"/>
<evidence type="ECO:0000256" key="4">
    <source>
        <dbReference type="PIRNR" id="PIRNR006707"/>
    </source>
</evidence>
<gene>
    <name evidence="6" type="ORF">OB2597_07575</name>
</gene>
<dbReference type="InterPro" id="IPR052362">
    <property type="entry name" value="HTH-GbsR_regulator"/>
</dbReference>
<keyword evidence="1 4" id="KW-0805">Transcription regulation</keyword>
<dbReference type="AlphaFoldDB" id="A3TU00"/>
<dbReference type="SUPFAM" id="SSF46785">
    <property type="entry name" value="Winged helix' DNA-binding domain"/>
    <property type="match status" value="1"/>
</dbReference>
<evidence type="ECO:0000313" key="7">
    <source>
        <dbReference type="Proteomes" id="UP000004318"/>
    </source>
</evidence>
<dbReference type="Proteomes" id="UP000004318">
    <property type="component" value="Unassembled WGS sequence"/>
</dbReference>
<dbReference type="PIRSF" id="PIRSF006707">
    <property type="entry name" value="MJ1563"/>
    <property type="match status" value="1"/>
</dbReference>